<keyword evidence="3" id="KW-1185">Reference proteome</keyword>
<dbReference type="Proteomes" id="UP001551582">
    <property type="component" value="Unassembled WGS sequence"/>
</dbReference>
<organism evidence="2 3">
    <name type="scientific">Streptomyces griseoloalbus</name>
    <dbReference type="NCBI Taxonomy" id="67303"/>
    <lineage>
        <taxon>Bacteria</taxon>
        <taxon>Bacillati</taxon>
        <taxon>Actinomycetota</taxon>
        <taxon>Actinomycetes</taxon>
        <taxon>Kitasatosporales</taxon>
        <taxon>Streptomycetaceae</taxon>
        <taxon>Streptomyces</taxon>
    </lineage>
</organism>
<evidence type="ECO:0000256" key="1">
    <source>
        <dbReference type="SAM" id="MobiDB-lite"/>
    </source>
</evidence>
<feature type="region of interest" description="Disordered" evidence="1">
    <location>
        <begin position="1"/>
        <end position="126"/>
    </location>
</feature>
<reference evidence="2 3" key="1">
    <citation type="submission" date="2024-06" db="EMBL/GenBank/DDBJ databases">
        <title>The Natural Products Discovery Center: Release of the First 8490 Sequenced Strains for Exploring Actinobacteria Biosynthetic Diversity.</title>
        <authorList>
            <person name="Kalkreuter E."/>
            <person name="Kautsar S.A."/>
            <person name="Yang D."/>
            <person name="Bader C.D."/>
            <person name="Teijaro C.N."/>
            <person name="Fluegel L."/>
            <person name="Davis C.M."/>
            <person name="Simpson J.R."/>
            <person name="Lauterbach L."/>
            <person name="Steele A.D."/>
            <person name="Gui C."/>
            <person name="Meng S."/>
            <person name="Li G."/>
            <person name="Viehrig K."/>
            <person name="Ye F."/>
            <person name="Su P."/>
            <person name="Kiefer A.F."/>
            <person name="Nichols A."/>
            <person name="Cepeda A.J."/>
            <person name="Yan W."/>
            <person name="Fan B."/>
            <person name="Jiang Y."/>
            <person name="Adhikari A."/>
            <person name="Zheng C.-J."/>
            <person name="Schuster L."/>
            <person name="Cowan T.M."/>
            <person name="Smanski M.J."/>
            <person name="Chevrette M.G."/>
            <person name="De Carvalho L.P.S."/>
            <person name="Shen B."/>
        </authorList>
    </citation>
    <scope>NUCLEOTIDE SEQUENCE [LARGE SCALE GENOMIC DNA]</scope>
    <source>
        <strain evidence="2 3">NPDC048274</strain>
    </source>
</reference>
<protein>
    <submittedName>
        <fullName evidence="2">Uncharacterized protein</fullName>
    </submittedName>
</protein>
<evidence type="ECO:0000313" key="3">
    <source>
        <dbReference type="Proteomes" id="UP001551582"/>
    </source>
</evidence>
<comment type="caution">
    <text evidence="2">The sequence shown here is derived from an EMBL/GenBank/DDBJ whole genome shotgun (WGS) entry which is preliminary data.</text>
</comment>
<dbReference type="EMBL" id="JBEZLS010000001">
    <property type="protein sequence ID" value="MEU9349625.1"/>
    <property type="molecule type" value="Genomic_DNA"/>
</dbReference>
<feature type="compositionally biased region" description="Basic and acidic residues" evidence="1">
    <location>
        <begin position="24"/>
        <end position="59"/>
    </location>
</feature>
<name>A0ABV3DXK1_9ACTN</name>
<sequence>MSDAIRRPGDMPSPEGARTTPGTDPHRTDPRDTTPHDTTPHDTTPHDTTPHDTAPHDTGRAAPGTPGGSPLVAAPPPTGGAPGGDTAHPGPRRADRAPGTGTGAGTGADTHHDGEGGAGPRLLRHDDSDKLSAQLHHAVAGFVDAPRDAVQEADQVLQELTQRFTDAVTERRRALRRSWHTADADGGRNVSAADTEQLRLALRDYRELAERLLRA</sequence>
<evidence type="ECO:0000313" key="2">
    <source>
        <dbReference type="EMBL" id="MEU9349625.1"/>
    </source>
</evidence>
<proteinExistence type="predicted"/>
<gene>
    <name evidence="2" type="ORF">AB0D65_01055</name>
</gene>
<accession>A0ABV3DXK1</accession>
<dbReference type="RefSeq" id="WP_359975690.1">
    <property type="nucleotide sequence ID" value="NZ_JBEZLS010000001.1"/>
</dbReference>